<reference evidence="2" key="1">
    <citation type="journal article" date="2020" name="mSystems">
        <title>Genome- and Community-Level Interaction Insights into Carbon Utilization and Element Cycling Functions of Hydrothermarchaeota in Hydrothermal Sediment.</title>
        <authorList>
            <person name="Zhou Z."/>
            <person name="Liu Y."/>
            <person name="Xu W."/>
            <person name="Pan J."/>
            <person name="Luo Z.H."/>
            <person name="Li M."/>
        </authorList>
    </citation>
    <scope>NUCLEOTIDE SEQUENCE [LARGE SCALE GENOMIC DNA]</scope>
    <source>
        <strain evidence="2">SpSt-106</strain>
    </source>
</reference>
<dbReference type="EMBL" id="DRWR01000013">
    <property type="protein sequence ID" value="HHQ15310.1"/>
    <property type="molecule type" value="Genomic_DNA"/>
</dbReference>
<feature type="domain" description="HTH merR-type" evidence="1">
    <location>
        <begin position="14"/>
        <end position="80"/>
    </location>
</feature>
<evidence type="ECO:0000259" key="1">
    <source>
        <dbReference type="Pfam" id="PF13411"/>
    </source>
</evidence>
<dbReference type="GO" id="GO:0006355">
    <property type="term" value="P:regulation of DNA-templated transcription"/>
    <property type="evidence" value="ECO:0007669"/>
    <property type="project" value="InterPro"/>
</dbReference>
<sequence>MKNNNREEEGLYISFSEVTKLLKVKPYILLYWEKKIPQLRPYRIANRKFYKKNQVNLLFKVKELLDEGYSLEGIKKILKKESLKTSTYKVSLERELKKLIEMILKELKDIYQKL</sequence>
<dbReference type="InterPro" id="IPR000551">
    <property type="entry name" value="MerR-type_HTH_dom"/>
</dbReference>
<accession>A0A7V5XF43</accession>
<protein>
    <submittedName>
        <fullName evidence="2">MerR family transcriptional regulator</fullName>
    </submittedName>
</protein>
<dbReference type="Pfam" id="PF13411">
    <property type="entry name" value="MerR_1"/>
    <property type="match status" value="1"/>
</dbReference>
<dbReference type="SUPFAM" id="SSF46955">
    <property type="entry name" value="Putative DNA-binding domain"/>
    <property type="match status" value="1"/>
</dbReference>
<dbReference type="InterPro" id="IPR009061">
    <property type="entry name" value="DNA-bd_dom_put_sf"/>
</dbReference>
<dbReference type="Gene3D" id="1.10.1660.10">
    <property type="match status" value="1"/>
</dbReference>
<name>A0A7V5XF43_9BACT</name>
<proteinExistence type="predicted"/>
<comment type="caution">
    <text evidence="2">The sequence shown here is derived from an EMBL/GenBank/DDBJ whole genome shotgun (WGS) entry which is preliminary data.</text>
</comment>
<gene>
    <name evidence="2" type="ORF">ENM15_00550</name>
</gene>
<dbReference type="GO" id="GO:0003677">
    <property type="term" value="F:DNA binding"/>
    <property type="evidence" value="ECO:0007669"/>
    <property type="project" value="InterPro"/>
</dbReference>
<organism evidence="2">
    <name type="scientific">Thermodesulfobacterium geofontis</name>
    <dbReference type="NCBI Taxonomy" id="1295609"/>
    <lineage>
        <taxon>Bacteria</taxon>
        <taxon>Pseudomonadati</taxon>
        <taxon>Thermodesulfobacteriota</taxon>
        <taxon>Thermodesulfobacteria</taxon>
        <taxon>Thermodesulfobacteriales</taxon>
        <taxon>Thermodesulfobacteriaceae</taxon>
        <taxon>Thermodesulfobacterium</taxon>
    </lineage>
</organism>
<dbReference type="AlphaFoldDB" id="A0A7V5XF43"/>
<evidence type="ECO:0000313" key="2">
    <source>
        <dbReference type="EMBL" id="HHQ15310.1"/>
    </source>
</evidence>